<evidence type="ECO:0000313" key="6">
    <source>
        <dbReference type="EMBL" id="MFC3833957.1"/>
    </source>
</evidence>
<feature type="transmembrane region" description="Helical" evidence="4">
    <location>
        <begin position="362"/>
        <end position="381"/>
    </location>
</feature>
<organism evidence="6 7">
    <name type="scientific">Deinococcus rufus</name>
    <dbReference type="NCBI Taxonomy" id="2136097"/>
    <lineage>
        <taxon>Bacteria</taxon>
        <taxon>Thermotogati</taxon>
        <taxon>Deinococcota</taxon>
        <taxon>Deinococci</taxon>
        <taxon>Deinococcales</taxon>
        <taxon>Deinococcaceae</taxon>
        <taxon>Deinococcus</taxon>
    </lineage>
</organism>
<dbReference type="PROSITE" id="PS50850">
    <property type="entry name" value="MFS"/>
    <property type="match status" value="1"/>
</dbReference>
<comment type="caution">
    <text evidence="6">The sequence shown here is derived from an EMBL/GenBank/DDBJ whole genome shotgun (WGS) entry which is preliminary data.</text>
</comment>
<accession>A0ABV7Z980</accession>
<dbReference type="Pfam" id="PF07690">
    <property type="entry name" value="MFS_1"/>
    <property type="match status" value="1"/>
</dbReference>
<dbReference type="PANTHER" id="PTHR23526">
    <property type="entry name" value="INTEGRAL MEMBRANE TRANSPORT PROTEIN-RELATED"/>
    <property type="match status" value="1"/>
</dbReference>
<dbReference type="EMBL" id="JBHRZG010000016">
    <property type="protein sequence ID" value="MFC3833957.1"/>
    <property type="molecule type" value="Genomic_DNA"/>
</dbReference>
<name>A0ABV7Z980_9DEIO</name>
<dbReference type="Proteomes" id="UP001595803">
    <property type="component" value="Unassembled WGS sequence"/>
</dbReference>
<feature type="transmembrane region" description="Helical" evidence="4">
    <location>
        <begin position="108"/>
        <end position="131"/>
    </location>
</feature>
<feature type="transmembrane region" description="Helical" evidence="4">
    <location>
        <begin position="54"/>
        <end position="73"/>
    </location>
</feature>
<dbReference type="InterPro" id="IPR052528">
    <property type="entry name" value="Sugar_transport-like"/>
</dbReference>
<evidence type="ECO:0000256" key="3">
    <source>
        <dbReference type="ARBA" id="ARBA00023136"/>
    </source>
</evidence>
<feature type="domain" description="Major facilitator superfamily (MFS) profile" evidence="5">
    <location>
        <begin position="1"/>
        <end position="411"/>
    </location>
</feature>
<keyword evidence="2 4" id="KW-1133">Transmembrane helix</keyword>
<dbReference type="InterPro" id="IPR036259">
    <property type="entry name" value="MFS_trans_sf"/>
</dbReference>
<feature type="transmembrane region" description="Helical" evidence="4">
    <location>
        <begin position="21"/>
        <end position="42"/>
    </location>
</feature>
<keyword evidence="7" id="KW-1185">Reference proteome</keyword>
<dbReference type="SUPFAM" id="SSF103473">
    <property type="entry name" value="MFS general substrate transporter"/>
    <property type="match status" value="1"/>
</dbReference>
<keyword evidence="3 4" id="KW-0472">Membrane</keyword>
<feature type="transmembrane region" description="Helical" evidence="4">
    <location>
        <begin position="298"/>
        <end position="316"/>
    </location>
</feature>
<dbReference type="Gene3D" id="1.20.1250.20">
    <property type="entry name" value="MFS general substrate transporter like domains"/>
    <property type="match status" value="1"/>
</dbReference>
<feature type="transmembrane region" description="Helical" evidence="4">
    <location>
        <begin position="263"/>
        <end position="286"/>
    </location>
</feature>
<feature type="transmembrane region" description="Helical" evidence="4">
    <location>
        <begin position="85"/>
        <end position="102"/>
    </location>
</feature>
<dbReference type="InterPro" id="IPR011701">
    <property type="entry name" value="MFS"/>
</dbReference>
<feature type="transmembrane region" description="Helical" evidence="4">
    <location>
        <begin position="143"/>
        <end position="163"/>
    </location>
</feature>
<evidence type="ECO:0000313" key="7">
    <source>
        <dbReference type="Proteomes" id="UP001595803"/>
    </source>
</evidence>
<reference evidence="7" key="1">
    <citation type="journal article" date="2019" name="Int. J. Syst. Evol. Microbiol.">
        <title>The Global Catalogue of Microorganisms (GCM) 10K type strain sequencing project: providing services to taxonomists for standard genome sequencing and annotation.</title>
        <authorList>
            <consortium name="The Broad Institute Genomics Platform"/>
            <consortium name="The Broad Institute Genome Sequencing Center for Infectious Disease"/>
            <person name="Wu L."/>
            <person name="Ma J."/>
        </authorList>
    </citation>
    <scope>NUCLEOTIDE SEQUENCE [LARGE SCALE GENOMIC DNA]</scope>
    <source>
        <strain evidence="7">CCTCC AB 2017081</strain>
    </source>
</reference>
<dbReference type="PANTHER" id="PTHR23526:SF2">
    <property type="entry name" value="MAJOR FACILITATOR SUPERFAMILY (MFS) PROFILE DOMAIN-CONTAINING PROTEIN"/>
    <property type="match status" value="1"/>
</dbReference>
<evidence type="ECO:0000259" key="5">
    <source>
        <dbReference type="PROSITE" id="PS50850"/>
    </source>
</evidence>
<feature type="transmembrane region" description="Helical" evidence="4">
    <location>
        <begin position="175"/>
        <end position="194"/>
    </location>
</feature>
<evidence type="ECO:0000256" key="4">
    <source>
        <dbReference type="SAM" id="Phobius"/>
    </source>
</evidence>
<feature type="transmembrane region" description="Helical" evidence="4">
    <location>
        <begin position="237"/>
        <end position="257"/>
    </location>
</feature>
<dbReference type="InterPro" id="IPR020846">
    <property type="entry name" value="MFS_dom"/>
</dbReference>
<sequence>MSTASRRPWPSLAGLPRNARSAIITEPLWAVFGVVVLYYAPLYMREVGLSSTEIGLVGSITLAVSFVFQILAAPVTNRLGRKRTTLVWDLVSWSVPMFVWAVSDSFAAFVVAGVLSATGRIVTVSWSLLVIEDVPQSLRARVFGILNLTVALCGLAAPLVGLVMQRYGVEPTMRVYYALGGVGMTVMFLWRNAITQETGTGQAAMLEHRDLHPWQSVTRTLAHVWEGRHAPGLPQVVAFYVLSLFLDQMSVFQILYFREALGFGVGTVSLLPVVTAAVTVLMYGLVLRRITHVPAERTLVVTRVLGLLGAGALLLVPAGNVGALLAVVGVLAAAIFLTQTYQNAVLFARLPARGSADLYSGVQLLGLLGSIPAAGVAGVIYHAQPAALFVVIAVLNAALLGLAVVLVRGRPSGQGADL</sequence>
<protein>
    <submittedName>
        <fullName evidence="6">MFS transporter</fullName>
    </submittedName>
</protein>
<feature type="transmembrane region" description="Helical" evidence="4">
    <location>
        <begin position="387"/>
        <end position="407"/>
    </location>
</feature>
<gene>
    <name evidence="6" type="ORF">ACFOSB_13910</name>
</gene>
<dbReference type="RefSeq" id="WP_322472981.1">
    <property type="nucleotide sequence ID" value="NZ_JBHRZG010000016.1"/>
</dbReference>
<evidence type="ECO:0000256" key="1">
    <source>
        <dbReference type="ARBA" id="ARBA00022692"/>
    </source>
</evidence>
<evidence type="ECO:0000256" key="2">
    <source>
        <dbReference type="ARBA" id="ARBA00022989"/>
    </source>
</evidence>
<feature type="transmembrane region" description="Helical" evidence="4">
    <location>
        <begin position="322"/>
        <end position="341"/>
    </location>
</feature>
<keyword evidence="1 4" id="KW-0812">Transmembrane</keyword>
<proteinExistence type="predicted"/>